<evidence type="ECO:0000259" key="1">
    <source>
        <dbReference type="Pfam" id="PF01636"/>
    </source>
</evidence>
<name>A0ABN2T0U3_9ACTN</name>
<dbReference type="InterPro" id="IPR002575">
    <property type="entry name" value="Aminoglycoside_PTrfase"/>
</dbReference>
<dbReference type="EMBL" id="BAAAQM010000057">
    <property type="protein sequence ID" value="GAA1996216.1"/>
    <property type="molecule type" value="Genomic_DNA"/>
</dbReference>
<proteinExistence type="predicted"/>
<evidence type="ECO:0000313" key="3">
    <source>
        <dbReference type="Proteomes" id="UP001499854"/>
    </source>
</evidence>
<evidence type="ECO:0000313" key="2">
    <source>
        <dbReference type="EMBL" id="GAA1996216.1"/>
    </source>
</evidence>
<dbReference type="InterPro" id="IPR011009">
    <property type="entry name" value="Kinase-like_dom_sf"/>
</dbReference>
<dbReference type="PIRSF" id="PIRSF000707">
    <property type="entry name" value="Hygromycin-B_kinase"/>
    <property type="match status" value="1"/>
</dbReference>
<dbReference type="SUPFAM" id="SSF56112">
    <property type="entry name" value="Protein kinase-like (PK-like)"/>
    <property type="match status" value="1"/>
</dbReference>
<comment type="caution">
    <text evidence="2">The sequence shown here is derived from an EMBL/GenBank/DDBJ whole genome shotgun (WGS) entry which is preliminary data.</text>
</comment>
<reference evidence="2 3" key="1">
    <citation type="journal article" date="2019" name="Int. J. Syst. Evol. Microbiol.">
        <title>The Global Catalogue of Microorganisms (GCM) 10K type strain sequencing project: providing services to taxonomists for standard genome sequencing and annotation.</title>
        <authorList>
            <consortium name="The Broad Institute Genomics Platform"/>
            <consortium name="The Broad Institute Genome Sequencing Center for Infectious Disease"/>
            <person name="Wu L."/>
            <person name="Ma J."/>
        </authorList>
    </citation>
    <scope>NUCLEOTIDE SEQUENCE [LARGE SCALE GENOMIC DNA]</scope>
    <source>
        <strain evidence="2 3">JCM 16013</strain>
    </source>
</reference>
<accession>A0ABN2T0U3</accession>
<protein>
    <recommendedName>
        <fullName evidence="1">Aminoglycoside phosphotransferase domain-containing protein</fullName>
    </recommendedName>
</protein>
<gene>
    <name evidence="2" type="ORF">GCM10009838_71520</name>
</gene>
<dbReference type="RefSeq" id="WP_344661604.1">
    <property type="nucleotide sequence ID" value="NZ_BAAAQM010000057.1"/>
</dbReference>
<dbReference type="PANTHER" id="PTHR21310">
    <property type="entry name" value="AMINOGLYCOSIDE PHOSPHOTRANSFERASE-RELATED-RELATED"/>
    <property type="match status" value="1"/>
</dbReference>
<sequence length="313" mass="34323">MTDDGLTREQAAEILREAVPGAEVTGVVRLVGGGVSGAYEVLCADPEQNVVIKVYGDREGWRLSKEISVYRLLRQHGVTKIPRLLTGAGSDGLLGRAYLVMSKLRGVAADRLSPEMSDADLRSLYRQMGELVAQIHTISQEAYGYRGTEIIDPQPTNEACMKSVLARASGAYLEATGDRELYEAAREYVSARTELFALCEAPVLIHNDFHEGNIIVEQTVDGPVISGVIDVENAMAGDPIVDLSKTHSYSIRGSQVKLEGLFEGYGGAIVEWERRFRLFQMVHLFELWGFFYGREPGTPEGIIEDIRGLIAAG</sequence>
<dbReference type="InterPro" id="IPR051678">
    <property type="entry name" value="AGP_Transferase"/>
</dbReference>
<feature type="domain" description="Aminoglycoside phosphotransferase" evidence="1">
    <location>
        <begin position="29"/>
        <end position="273"/>
    </location>
</feature>
<dbReference type="Pfam" id="PF01636">
    <property type="entry name" value="APH"/>
    <property type="match status" value="1"/>
</dbReference>
<dbReference type="InterPro" id="IPR016259">
    <property type="entry name" value="Hygromycin-B_Kinase"/>
</dbReference>
<dbReference type="Proteomes" id="UP001499854">
    <property type="component" value="Unassembled WGS sequence"/>
</dbReference>
<dbReference type="Gene3D" id="3.90.1200.10">
    <property type="match status" value="1"/>
</dbReference>
<keyword evidence="3" id="KW-1185">Reference proteome</keyword>
<organism evidence="2 3">
    <name type="scientific">Catenulispora subtropica</name>
    <dbReference type="NCBI Taxonomy" id="450798"/>
    <lineage>
        <taxon>Bacteria</taxon>
        <taxon>Bacillati</taxon>
        <taxon>Actinomycetota</taxon>
        <taxon>Actinomycetes</taxon>
        <taxon>Catenulisporales</taxon>
        <taxon>Catenulisporaceae</taxon>
        <taxon>Catenulispora</taxon>
    </lineage>
</organism>